<sequence>MRNRIGLAPSTTPATSSVVAHSTGTIATPASGPVIPMPGRLTVSYYDLTLHTGADPALDEVPDGSVVYAIGTITAVSQFDGGRIMMAIADEDGHSAYVLLTPGVFRAARMALYSGVRVIVRGSVFRTGSGPAMIHGHGVHVRAA</sequence>
<name>A0A0F7VL21_STRLW</name>
<dbReference type="RefSeq" id="WP_047121296.1">
    <property type="nucleotide sequence ID" value="NZ_LN831788.1"/>
</dbReference>
<geneLocation type="plasmid" evidence="1 2">
    <name>pSLE1</name>
</geneLocation>
<evidence type="ECO:0000313" key="1">
    <source>
        <dbReference type="EMBL" id="CQR59270.1"/>
    </source>
</evidence>
<evidence type="ECO:0000313" key="2">
    <source>
        <dbReference type="Proteomes" id="UP000035016"/>
    </source>
</evidence>
<dbReference type="PATRIC" id="fig|1437453.6.peg.7229"/>
<proteinExistence type="predicted"/>
<dbReference type="Proteomes" id="UP000035016">
    <property type="component" value="Plasmid pSLE1"/>
</dbReference>
<reference evidence="2" key="1">
    <citation type="submission" date="2015-02" db="EMBL/GenBank/DDBJ databases">
        <authorList>
            <person name="Gomez-Escribano P.J."/>
        </authorList>
    </citation>
    <scope>NUCLEOTIDE SEQUENCE [LARGE SCALE GENOMIC DNA]</scope>
    <source>
        <strain evidence="2">C34 (DSM 42122 / NRRL B-24963)</strain>
        <plasmid evidence="2">pSLE1</plasmid>
    </source>
</reference>
<dbReference type="KEGG" id="sle:sle1_103"/>
<dbReference type="AlphaFoldDB" id="A0A0F7VL21"/>
<keyword evidence="1" id="KW-0614">Plasmid</keyword>
<gene>
    <name evidence="1" type="ORF">sle1_103</name>
</gene>
<protein>
    <submittedName>
        <fullName evidence="1">Sle1_103 protein</fullName>
    </submittedName>
</protein>
<organism evidence="1 2">
    <name type="scientific">Streptomyces leeuwenhoekii</name>
    <dbReference type="NCBI Taxonomy" id="1437453"/>
    <lineage>
        <taxon>Bacteria</taxon>
        <taxon>Bacillati</taxon>
        <taxon>Actinomycetota</taxon>
        <taxon>Actinomycetes</taxon>
        <taxon>Kitasatosporales</taxon>
        <taxon>Streptomycetaceae</taxon>
        <taxon>Streptomyces</taxon>
    </lineage>
</organism>
<accession>A0A0F7VL21</accession>
<dbReference type="EMBL" id="LN831788">
    <property type="protein sequence ID" value="CQR59270.1"/>
    <property type="molecule type" value="Genomic_DNA"/>
</dbReference>